<reference evidence="1" key="2">
    <citation type="journal article" date="2015" name="Data Brief">
        <title>Shoot transcriptome of the giant reed, Arundo donax.</title>
        <authorList>
            <person name="Barrero R.A."/>
            <person name="Guerrero F.D."/>
            <person name="Moolhuijzen P."/>
            <person name="Goolsby J.A."/>
            <person name="Tidwell J."/>
            <person name="Bellgard S.E."/>
            <person name="Bellgard M.I."/>
        </authorList>
    </citation>
    <scope>NUCLEOTIDE SEQUENCE</scope>
    <source>
        <tissue evidence="1">Shoot tissue taken approximately 20 cm above the soil surface</tissue>
    </source>
</reference>
<dbReference type="EMBL" id="GBRH01176792">
    <property type="protein sequence ID" value="JAE21104.1"/>
    <property type="molecule type" value="Transcribed_RNA"/>
</dbReference>
<dbReference type="AlphaFoldDB" id="A0A0A9GCH0"/>
<organism evidence="1">
    <name type="scientific">Arundo donax</name>
    <name type="common">Giant reed</name>
    <name type="synonym">Donax arundinaceus</name>
    <dbReference type="NCBI Taxonomy" id="35708"/>
    <lineage>
        <taxon>Eukaryota</taxon>
        <taxon>Viridiplantae</taxon>
        <taxon>Streptophyta</taxon>
        <taxon>Embryophyta</taxon>
        <taxon>Tracheophyta</taxon>
        <taxon>Spermatophyta</taxon>
        <taxon>Magnoliopsida</taxon>
        <taxon>Liliopsida</taxon>
        <taxon>Poales</taxon>
        <taxon>Poaceae</taxon>
        <taxon>PACMAD clade</taxon>
        <taxon>Arundinoideae</taxon>
        <taxon>Arundineae</taxon>
        <taxon>Arundo</taxon>
    </lineage>
</organism>
<reference evidence="1" key="1">
    <citation type="submission" date="2014-09" db="EMBL/GenBank/DDBJ databases">
        <authorList>
            <person name="Magalhaes I.L.F."/>
            <person name="Oliveira U."/>
            <person name="Santos F.R."/>
            <person name="Vidigal T.H.D.A."/>
            <person name="Brescovit A.D."/>
            <person name="Santos A.J."/>
        </authorList>
    </citation>
    <scope>NUCLEOTIDE SEQUENCE</scope>
    <source>
        <tissue evidence="1">Shoot tissue taken approximately 20 cm above the soil surface</tissue>
    </source>
</reference>
<sequence length="46" mass="5162">MLLWTFTSSRSPSRTRIRGPGDRPFTVGMLFVTHSRVTVAIVTLNV</sequence>
<name>A0A0A9GCH0_ARUDO</name>
<accession>A0A0A9GCH0</accession>
<protein>
    <submittedName>
        <fullName evidence="1">Lac2</fullName>
    </submittedName>
</protein>
<proteinExistence type="predicted"/>
<evidence type="ECO:0000313" key="1">
    <source>
        <dbReference type="EMBL" id="JAE21104.1"/>
    </source>
</evidence>